<dbReference type="Proteomes" id="UP000179179">
    <property type="component" value="Unassembled WGS sequence"/>
</dbReference>
<keyword evidence="3" id="KW-1185">Reference proteome</keyword>
<reference evidence="2 3" key="1">
    <citation type="journal article" date="2016" name="Genome Biol. Evol.">
        <title>Draft genome sequence of an aflatoxigenic Aspergillus species, A. bombycis.</title>
        <authorList>
            <person name="Moore G.G."/>
            <person name="Mack B.M."/>
            <person name="Beltz S.B."/>
            <person name="Gilbert M.K."/>
        </authorList>
    </citation>
    <scope>NUCLEOTIDE SEQUENCE [LARGE SCALE GENOMIC DNA]</scope>
    <source>
        <strain evidence="3">NRRL 26010</strain>
    </source>
</reference>
<dbReference type="OrthoDB" id="10260134at2759"/>
<dbReference type="SUPFAM" id="SSF55856">
    <property type="entry name" value="Cytochrome b5-like heme/steroid binding domain"/>
    <property type="match status" value="1"/>
</dbReference>
<evidence type="ECO:0000259" key="1">
    <source>
        <dbReference type="PROSITE" id="PS50255"/>
    </source>
</evidence>
<dbReference type="AlphaFoldDB" id="A0A1F7ZIF2"/>
<dbReference type="InterPro" id="IPR036400">
    <property type="entry name" value="Cyt_B5-like_heme/steroid_sf"/>
</dbReference>
<evidence type="ECO:0000313" key="2">
    <source>
        <dbReference type="EMBL" id="OGM39236.1"/>
    </source>
</evidence>
<dbReference type="GeneID" id="34455574"/>
<dbReference type="InterPro" id="IPR001199">
    <property type="entry name" value="Cyt_B5-like_heme/steroid-bd"/>
</dbReference>
<gene>
    <name evidence="2" type="ORF">ABOM_012184</name>
</gene>
<dbReference type="EMBL" id="LYCR01000236">
    <property type="protein sequence ID" value="OGM39236.1"/>
    <property type="molecule type" value="Genomic_DNA"/>
</dbReference>
<name>A0A1F7ZIF2_9EURO</name>
<organism evidence="2 3">
    <name type="scientific">Aspergillus bombycis</name>
    <dbReference type="NCBI Taxonomy" id="109264"/>
    <lineage>
        <taxon>Eukaryota</taxon>
        <taxon>Fungi</taxon>
        <taxon>Dikarya</taxon>
        <taxon>Ascomycota</taxon>
        <taxon>Pezizomycotina</taxon>
        <taxon>Eurotiomycetes</taxon>
        <taxon>Eurotiomycetidae</taxon>
        <taxon>Eurotiales</taxon>
        <taxon>Aspergillaceae</taxon>
        <taxon>Aspergillus</taxon>
    </lineage>
</organism>
<proteinExistence type="predicted"/>
<feature type="domain" description="Cytochrome b5 heme-binding" evidence="1">
    <location>
        <begin position="15"/>
        <end position="80"/>
    </location>
</feature>
<dbReference type="Gene3D" id="3.10.120.10">
    <property type="entry name" value="Cytochrome b5-like heme/steroid binding domain"/>
    <property type="match status" value="1"/>
</dbReference>
<dbReference type="Pfam" id="PF00173">
    <property type="entry name" value="Cyt-b5"/>
    <property type="match status" value="1"/>
</dbReference>
<dbReference type="RefSeq" id="XP_022382954.1">
    <property type="nucleotide sequence ID" value="XM_022539312.1"/>
</dbReference>
<evidence type="ECO:0000313" key="3">
    <source>
        <dbReference type="Proteomes" id="UP000179179"/>
    </source>
</evidence>
<comment type="caution">
    <text evidence="2">The sequence shown here is derived from an EMBL/GenBank/DDBJ whole genome shotgun (WGS) entry which is preliminary data.</text>
</comment>
<dbReference type="PROSITE" id="PS50255">
    <property type="entry name" value="CYTOCHROME_B5_2"/>
    <property type="match status" value="1"/>
</dbReference>
<sequence length="102" mass="10948">MSFRRTDWGTPLEELPVIGWTEYRRRVEMGQVLVVVEGVVHDLGAFLAENPGGEAAVKGMLGKDATALFNGGVYDHSRAAVGCGAEGWWGGGALEVEGLFLR</sequence>
<dbReference type="STRING" id="109264.A0A1F7ZIF2"/>
<accession>A0A1F7ZIF2</accession>
<protein>
    <submittedName>
        <fullName evidence="2">Acyl-CoA desaturase</fullName>
    </submittedName>
</protein>